<dbReference type="InterPro" id="IPR000089">
    <property type="entry name" value="Biotin_lipoyl"/>
</dbReference>
<dbReference type="SUPFAM" id="SSF51230">
    <property type="entry name" value="Single hybrid motif"/>
    <property type="match status" value="1"/>
</dbReference>
<dbReference type="EMBL" id="AP019822">
    <property type="protein sequence ID" value="BBM37111.1"/>
    <property type="molecule type" value="Genomic_DNA"/>
</dbReference>
<dbReference type="OrthoDB" id="80725at2"/>
<name>A0A510JFB9_9FUSO</name>
<evidence type="ECO:0000313" key="1">
    <source>
        <dbReference type="EMBL" id="BBM37111.1"/>
    </source>
</evidence>
<protein>
    <submittedName>
        <fullName evidence="1">Uncharacterized protein</fullName>
    </submittedName>
</protein>
<organism evidence="1 2">
    <name type="scientific">Pseudoleptotrichia goodfellowii</name>
    <dbReference type="NCBI Taxonomy" id="157692"/>
    <lineage>
        <taxon>Bacteria</taxon>
        <taxon>Fusobacteriati</taxon>
        <taxon>Fusobacteriota</taxon>
        <taxon>Fusobacteriia</taxon>
        <taxon>Fusobacteriales</taxon>
        <taxon>Leptotrichiaceae</taxon>
        <taxon>Pseudoleptotrichia</taxon>
    </lineage>
</organism>
<accession>A0A510JFB9</accession>
<dbReference type="Gene3D" id="2.40.50.100">
    <property type="match status" value="1"/>
</dbReference>
<evidence type="ECO:0000313" key="2">
    <source>
        <dbReference type="Proteomes" id="UP000321606"/>
    </source>
</evidence>
<dbReference type="KEGG" id="lgo:JCM16774_2063"/>
<dbReference type="InterPro" id="IPR011053">
    <property type="entry name" value="Single_hybrid_motif"/>
</dbReference>
<sequence>MELRDIKELMKILKKEEMAEMKVKYGKIKLVLTNSEVSSKEIPQNETKKIEVIEKLENSAKEEVIKSKNVGQILLEKLEKGMEVYKGMKLARIRTIGIDTDIKSQHNGILKEILISDQSNVDYAKPLFVIELL</sequence>
<gene>
    <name evidence="1" type="ORF">JCM16774_2063</name>
</gene>
<dbReference type="Proteomes" id="UP000321606">
    <property type="component" value="Chromosome"/>
</dbReference>
<dbReference type="STRING" id="714315.GCA_000516535_02060"/>
<reference evidence="1 2" key="1">
    <citation type="submission" date="2019-07" db="EMBL/GenBank/DDBJ databases">
        <title>Complete Genome Sequence of Leptotrichia goodfellowii Strain JCM 16774.</title>
        <authorList>
            <person name="Watanabe S."/>
            <person name="Cui L."/>
        </authorList>
    </citation>
    <scope>NUCLEOTIDE SEQUENCE [LARGE SCALE GENOMIC DNA]</scope>
    <source>
        <strain evidence="1 2">JCM16774</strain>
    </source>
</reference>
<proteinExistence type="predicted"/>
<dbReference type="Pfam" id="PF00364">
    <property type="entry name" value="Biotin_lipoyl"/>
    <property type="match status" value="1"/>
</dbReference>
<dbReference type="RefSeq" id="WP_006806936.1">
    <property type="nucleotide sequence ID" value="NZ_AP019822.1"/>
</dbReference>
<dbReference type="AlphaFoldDB" id="A0A510JFB9"/>